<comment type="caution">
    <text evidence="11">The sequence shown here is derived from an EMBL/GenBank/DDBJ whole genome shotgun (WGS) entry which is preliminary data.</text>
</comment>
<dbReference type="InterPro" id="IPR039793">
    <property type="entry name" value="UROS/Hem4"/>
</dbReference>
<dbReference type="RefSeq" id="WP_115496378.1">
    <property type="nucleotide sequence ID" value="NZ_QRBE01000009.1"/>
</dbReference>
<dbReference type="InterPro" id="IPR003754">
    <property type="entry name" value="4pyrrol_synth_uPrphyn_synth"/>
</dbReference>
<keyword evidence="5 9" id="KW-0627">Porphyrin biosynthesis</keyword>
<evidence type="ECO:0000256" key="3">
    <source>
        <dbReference type="ARBA" id="ARBA00013109"/>
    </source>
</evidence>
<evidence type="ECO:0000256" key="4">
    <source>
        <dbReference type="ARBA" id="ARBA00023239"/>
    </source>
</evidence>
<dbReference type="Gene3D" id="3.40.50.10090">
    <property type="match status" value="2"/>
</dbReference>
<evidence type="ECO:0000256" key="5">
    <source>
        <dbReference type="ARBA" id="ARBA00023244"/>
    </source>
</evidence>
<accession>A0A370WVQ3</accession>
<proteinExistence type="inferred from homology"/>
<dbReference type="GO" id="GO:0006780">
    <property type="term" value="P:uroporphyrinogen III biosynthetic process"/>
    <property type="evidence" value="ECO:0007669"/>
    <property type="project" value="UniProtKB-UniRule"/>
</dbReference>
<reference evidence="11 12" key="1">
    <citation type="submission" date="2018-07" db="EMBL/GenBank/DDBJ databases">
        <title>Dyella monticola sp. nov. and Dyella psychrodurans sp. nov. isolated from monsoon evergreen broad-leaved forest soil of Dinghu Mountain, China.</title>
        <authorList>
            <person name="Gao Z."/>
            <person name="Qiu L."/>
        </authorList>
    </citation>
    <scope>NUCLEOTIDE SEQUENCE [LARGE SCALE GENOMIC DNA]</scope>
    <source>
        <strain evidence="11 12">4G-K06</strain>
    </source>
</reference>
<comment type="similarity">
    <text evidence="2 9">Belongs to the uroporphyrinogen-III synthase family.</text>
</comment>
<dbReference type="PANTHER" id="PTHR38042">
    <property type="entry name" value="UROPORPHYRINOGEN-III SYNTHASE, CHLOROPLASTIC"/>
    <property type="match status" value="1"/>
</dbReference>
<evidence type="ECO:0000256" key="9">
    <source>
        <dbReference type="RuleBase" id="RU366031"/>
    </source>
</evidence>
<dbReference type="GO" id="GO:0004852">
    <property type="term" value="F:uroporphyrinogen-III synthase activity"/>
    <property type="evidence" value="ECO:0007669"/>
    <property type="project" value="UniProtKB-UniRule"/>
</dbReference>
<dbReference type="GO" id="GO:0006782">
    <property type="term" value="P:protoporphyrinogen IX biosynthetic process"/>
    <property type="evidence" value="ECO:0007669"/>
    <property type="project" value="UniProtKB-UniRule"/>
</dbReference>
<feature type="domain" description="Tetrapyrrole biosynthesis uroporphyrinogen III synthase" evidence="10">
    <location>
        <begin position="21"/>
        <end position="242"/>
    </location>
</feature>
<evidence type="ECO:0000259" key="10">
    <source>
        <dbReference type="Pfam" id="PF02602"/>
    </source>
</evidence>
<dbReference type="PANTHER" id="PTHR38042:SF1">
    <property type="entry name" value="UROPORPHYRINOGEN-III SYNTHASE, CHLOROPLASTIC"/>
    <property type="match status" value="1"/>
</dbReference>
<name>A0A370WVQ3_9GAMM</name>
<dbReference type="CDD" id="cd06578">
    <property type="entry name" value="HemD"/>
    <property type="match status" value="1"/>
</dbReference>
<protein>
    <recommendedName>
        <fullName evidence="7 9">Uroporphyrinogen-III synthase</fullName>
        <ecNumber evidence="3 9">4.2.1.75</ecNumber>
    </recommendedName>
</protein>
<gene>
    <name evidence="11" type="ORF">DWU98_14975</name>
</gene>
<comment type="catalytic activity">
    <reaction evidence="8 9">
        <text>hydroxymethylbilane = uroporphyrinogen III + H2O</text>
        <dbReference type="Rhea" id="RHEA:18965"/>
        <dbReference type="ChEBI" id="CHEBI:15377"/>
        <dbReference type="ChEBI" id="CHEBI:57308"/>
        <dbReference type="ChEBI" id="CHEBI:57845"/>
        <dbReference type="EC" id="4.2.1.75"/>
    </reaction>
</comment>
<evidence type="ECO:0000256" key="8">
    <source>
        <dbReference type="ARBA" id="ARBA00048617"/>
    </source>
</evidence>
<dbReference type="Pfam" id="PF02602">
    <property type="entry name" value="HEM4"/>
    <property type="match status" value="1"/>
</dbReference>
<keyword evidence="4 9" id="KW-0456">Lyase</keyword>
<dbReference type="AlphaFoldDB" id="A0A370WVQ3"/>
<evidence type="ECO:0000313" key="11">
    <source>
        <dbReference type="EMBL" id="RDS80209.1"/>
    </source>
</evidence>
<keyword evidence="12" id="KW-1185">Reference proteome</keyword>
<comment type="function">
    <text evidence="6 9">Catalyzes cyclization of the linear tetrapyrrole, hydroxymethylbilane, to the macrocyclic uroporphyrinogen III.</text>
</comment>
<organism evidence="11 12">
    <name type="scientific">Dyella monticola</name>
    <dbReference type="NCBI Taxonomy" id="1927958"/>
    <lineage>
        <taxon>Bacteria</taxon>
        <taxon>Pseudomonadati</taxon>
        <taxon>Pseudomonadota</taxon>
        <taxon>Gammaproteobacteria</taxon>
        <taxon>Lysobacterales</taxon>
        <taxon>Rhodanobacteraceae</taxon>
        <taxon>Dyella</taxon>
    </lineage>
</organism>
<dbReference type="EC" id="4.2.1.75" evidence="3 9"/>
<evidence type="ECO:0000256" key="2">
    <source>
        <dbReference type="ARBA" id="ARBA00008133"/>
    </source>
</evidence>
<comment type="pathway">
    <text evidence="1 9">Porphyrin-containing compound metabolism; protoporphyrin-IX biosynthesis; coproporphyrinogen-III from 5-aminolevulinate: step 3/4.</text>
</comment>
<evidence type="ECO:0000256" key="1">
    <source>
        <dbReference type="ARBA" id="ARBA00004772"/>
    </source>
</evidence>
<dbReference type="SUPFAM" id="SSF69618">
    <property type="entry name" value="HemD-like"/>
    <property type="match status" value="1"/>
</dbReference>
<dbReference type="OrthoDB" id="9787650at2"/>
<dbReference type="EMBL" id="QRBE01000009">
    <property type="protein sequence ID" value="RDS80209.1"/>
    <property type="molecule type" value="Genomic_DNA"/>
</dbReference>
<dbReference type="Proteomes" id="UP000254258">
    <property type="component" value="Unassembled WGS sequence"/>
</dbReference>
<dbReference type="InterPro" id="IPR036108">
    <property type="entry name" value="4pyrrol_syn_uPrphyn_synt_sf"/>
</dbReference>
<evidence type="ECO:0000256" key="7">
    <source>
        <dbReference type="ARBA" id="ARBA00040167"/>
    </source>
</evidence>
<sequence length="269" mass="28372">MSALLADCIVVITRPAGTGTRLAKQVAALGGRPLLLPGLSLRGASDPQHAKEQWLHAQHDDVLIFTSPAAVRYAFALAPWPQARDGVIAVGQGTARALKRHGIAAHAPATRQDSEGVLAVPLLEHLHGKRIALITAPGGRGLLRQQLAERGACVREVHVYQRTAPRLSRRHSESARQLPATACVLFSSAEAIQNLKQQLPSPAWEQLCRATAVVSSERIEAAAQAAGFACIHRAASAVQADLLAAACALCSHRVHDGGATGYAKSANRP</sequence>
<evidence type="ECO:0000256" key="6">
    <source>
        <dbReference type="ARBA" id="ARBA00037589"/>
    </source>
</evidence>
<dbReference type="UniPathway" id="UPA00251">
    <property type="reaction ID" value="UER00320"/>
</dbReference>
<evidence type="ECO:0000313" key="12">
    <source>
        <dbReference type="Proteomes" id="UP000254258"/>
    </source>
</evidence>